<dbReference type="Pfam" id="PF00072">
    <property type="entry name" value="Response_reg"/>
    <property type="match status" value="1"/>
</dbReference>
<accession>A0ABV2JKB3</accession>
<dbReference type="PROSITE" id="PS01124">
    <property type="entry name" value="HTH_ARAC_FAMILY_2"/>
    <property type="match status" value="1"/>
</dbReference>
<keyword evidence="5" id="KW-0805">Transcription regulation</keyword>
<dbReference type="SMART" id="SM00448">
    <property type="entry name" value="REC"/>
    <property type="match status" value="1"/>
</dbReference>
<dbReference type="InterPro" id="IPR011006">
    <property type="entry name" value="CheY-like_superfamily"/>
</dbReference>
<evidence type="ECO:0000256" key="6">
    <source>
        <dbReference type="ARBA" id="ARBA00023125"/>
    </source>
</evidence>
<dbReference type="InterPro" id="IPR051552">
    <property type="entry name" value="HptR"/>
</dbReference>
<dbReference type="Gene3D" id="1.10.10.60">
    <property type="entry name" value="Homeodomain-like"/>
    <property type="match status" value="2"/>
</dbReference>
<evidence type="ECO:0000256" key="4">
    <source>
        <dbReference type="ARBA" id="ARBA00023012"/>
    </source>
</evidence>
<gene>
    <name evidence="11" type="ORF">ABID27_000989</name>
</gene>
<sequence length="437" mass="50406">MKLQKVMLVDDEYMIVEGLKKLIPCEELGLEIVHTDENAESALDYLAQHPVDIVITDISMPDMTGLEMIAELKKRSPETECIVLSGYQDFNYARQAISLGVVDYLVKPVDCAALTDILARLVANRRQGNWSWAREFLAGHEESLKHVDMDQFQDKTFYLTAGHTLQVEAICQHEATVLGKKNVLALWQEKPEGNFLYVEECQFSIEQIHDIYKEVQQYFYYADTPIRADSDAQDPYKLLSDKLTTGLFSDFVSLLPEVAGMLKARKMPMYLTQQIFVQLMSEVYQHLNKFDTDNFHIVVDAIHSYHSLEQMLDYVRDEVNALCQAHRYSAHVTAVLKIVSEDYQQELTLKMMSDRLFLNAVYLGQIIKKETGAPFSELLNRQRIKVSQQLLMTTDKSIEEICFQVGYNNVGYFYKIFKRFCNESPKVYREQLEAAKA</sequence>
<evidence type="ECO:0000256" key="5">
    <source>
        <dbReference type="ARBA" id="ARBA00023015"/>
    </source>
</evidence>
<dbReference type="InterPro" id="IPR018062">
    <property type="entry name" value="HTH_AraC-typ_CS"/>
</dbReference>
<comment type="subcellular location">
    <subcellularLocation>
        <location evidence="1">Cytoplasm</location>
    </subcellularLocation>
</comment>
<dbReference type="InterPro" id="IPR018060">
    <property type="entry name" value="HTH_AraC"/>
</dbReference>
<evidence type="ECO:0000259" key="10">
    <source>
        <dbReference type="PROSITE" id="PS50110"/>
    </source>
</evidence>
<keyword evidence="12" id="KW-1185">Reference proteome</keyword>
<evidence type="ECO:0000256" key="2">
    <source>
        <dbReference type="ARBA" id="ARBA00022490"/>
    </source>
</evidence>
<dbReference type="PANTHER" id="PTHR42713">
    <property type="entry name" value="HISTIDINE KINASE-RELATED"/>
    <property type="match status" value="1"/>
</dbReference>
<evidence type="ECO:0000313" key="12">
    <source>
        <dbReference type="Proteomes" id="UP001549055"/>
    </source>
</evidence>
<dbReference type="PROSITE" id="PS50110">
    <property type="entry name" value="RESPONSE_REGULATORY"/>
    <property type="match status" value="1"/>
</dbReference>
<evidence type="ECO:0000259" key="9">
    <source>
        <dbReference type="PROSITE" id="PS01124"/>
    </source>
</evidence>
<dbReference type="Pfam" id="PF12833">
    <property type="entry name" value="HTH_18"/>
    <property type="match status" value="1"/>
</dbReference>
<dbReference type="RefSeq" id="WP_354280648.1">
    <property type="nucleotide sequence ID" value="NZ_JBEPMK010000003.1"/>
</dbReference>
<proteinExistence type="predicted"/>
<dbReference type="EMBL" id="JBEPMK010000003">
    <property type="protein sequence ID" value="MET3644365.1"/>
    <property type="molecule type" value="Genomic_DNA"/>
</dbReference>
<dbReference type="Proteomes" id="UP001549055">
    <property type="component" value="Unassembled WGS sequence"/>
</dbReference>
<feature type="domain" description="HTH araC/xylS-type" evidence="9">
    <location>
        <begin position="333"/>
        <end position="431"/>
    </location>
</feature>
<dbReference type="PANTHER" id="PTHR42713:SF3">
    <property type="entry name" value="TRANSCRIPTIONAL REGULATORY PROTEIN HPTR"/>
    <property type="match status" value="1"/>
</dbReference>
<dbReference type="InterPro" id="IPR001789">
    <property type="entry name" value="Sig_transdc_resp-reg_receiver"/>
</dbReference>
<dbReference type="SMART" id="SM00342">
    <property type="entry name" value="HTH_ARAC"/>
    <property type="match status" value="1"/>
</dbReference>
<evidence type="ECO:0000256" key="8">
    <source>
        <dbReference type="PROSITE-ProRule" id="PRU00169"/>
    </source>
</evidence>
<reference evidence="11 12" key="1">
    <citation type="submission" date="2024-06" db="EMBL/GenBank/DDBJ databases">
        <title>Genomic Encyclopedia of Type Strains, Phase IV (KMG-IV): sequencing the most valuable type-strain genomes for metagenomic binning, comparative biology and taxonomic classification.</title>
        <authorList>
            <person name="Goeker M."/>
        </authorList>
    </citation>
    <scope>NUCLEOTIDE SEQUENCE [LARGE SCALE GENOMIC DNA]</scope>
    <source>
        <strain evidence="11 12">DSM 15349</strain>
    </source>
</reference>
<dbReference type="PROSITE" id="PS00041">
    <property type="entry name" value="HTH_ARAC_FAMILY_1"/>
    <property type="match status" value="1"/>
</dbReference>
<organism evidence="11 12">
    <name type="scientific">Streptococcus gallinaceus</name>
    <dbReference type="NCBI Taxonomy" id="165758"/>
    <lineage>
        <taxon>Bacteria</taxon>
        <taxon>Bacillati</taxon>
        <taxon>Bacillota</taxon>
        <taxon>Bacilli</taxon>
        <taxon>Lactobacillales</taxon>
        <taxon>Streptococcaceae</taxon>
        <taxon>Streptococcus</taxon>
    </lineage>
</organism>
<evidence type="ECO:0000256" key="7">
    <source>
        <dbReference type="ARBA" id="ARBA00023163"/>
    </source>
</evidence>
<evidence type="ECO:0000313" key="11">
    <source>
        <dbReference type="EMBL" id="MET3644365.1"/>
    </source>
</evidence>
<protein>
    <submittedName>
        <fullName evidence="11">Two-component system response regulator YesN</fullName>
    </submittedName>
</protein>
<dbReference type="InterPro" id="IPR009057">
    <property type="entry name" value="Homeodomain-like_sf"/>
</dbReference>
<keyword evidence="7" id="KW-0804">Transcription</keyword>
<dbReference type="CDD" id="cd17536">
    <property type="entry name" value="REC_YesN-like"/>
    <property type="match status" value="1"/>
</dbReference>
<name>A0ABV2JKB3_9STRE</name>
<evidence type="ECO:0000256" key="1">
    <source>
        <dbReference type="ARBA" id="ARBA00004496"/>
    </source>
</evidence>
<dbReference type="SUPFAM" id="SSF46689">
    <property type="entry name" value="Homeodomain-like"/>
    <property type="match status" value="1"/>
</dbReference>
<comment type="caution">
    <text evidence="11">The sequence shown here is derived from an EMBL/GenBank/DDBJ whole genome shotgun (WGS) entry which is preliminary data.</text>
</comment>
<keyword evidence="6" id="KW-0238">DNA-binding</keyword>
<dbReference type="Gene3D" id="3.40.50.2300">
    <property type="match status" value="1"/>
</dbReference>
<feature type="modified residue" description="4-aspartylphosphate" evidence="8">
    <location>
        <position position="57"/>
    </location>
</feature>
<keyword evidence="4" id="KW-0902">Two-component regulatory system</keyword>
<keyword evidence="3 8" id="KW-0597">Phosphoprotein</keyword>
<feature type="domain" description="Response regulatory" evidence="10">
    <location>
        <begin position="5"/>
        <end position="122"/>
    </location>
</feature>
<keyword evidence="2" id="KW-0963">Cytoplasm</keyword>
<evidence type="ECO:0000256" key="3">
    <source>
        <dbReference type="ARBA" id="ARBA00022553"/>
    </source>
</evidence>
<dbReference type="SUPFAM" id="SSF52172">
    <property type="entry name" value="CheY-like"/>
    <property type="match status" value="1"/>
</dbReference>